<dbReference type="InterPro" id="IPR016024">
    <property type="entry name" value="ARM-type_fold"/>
</dbReference>
<comment type="similarity">
    <text evidence="3 5">Belongs to the IPI1/TEX10 family.</text>
</comment>
<feature type="domain" description="Pre-rRNA-processing protein Ipi1 N-terminal" evidence="7">
    <location>
        <begin position="139"/>
        <end position="229"/>
    </location>
</feature>
<evidence type="ECO:0000313" key="9">
    <source>
        <dbReference type="Proteomes" id="UP001140074"/>
    </source>
</evidence>
<feature type="compositionally biased region" description="Basic residues" evidence="6">
    <location>
        <begin position="18"/>
        <end position="27"/>
    </location>
</feature>
<evidence type="ECO:0000313" key="8">
    <source>
        <dbReference type="EMBL" id="KAJ2864557.1"/>
    </source>
</evidence>
<comment type="subunit">
    <text evidence="5">Component of the RIX1 complex.</text>
</comment>
<feature type="region of interest" description="Disordered" evidence="6">
    <location>
        <begin position="1"/>
        <end position="36"/>
    </location>
</feature>
<dbReference type="GO" id="GO:0120330">
    <property type="term" value="C:rixosome complex"/>
    <property type="evidence" value="ECO:0007669"/>
    <property type="project" value="UniProtKB-UniRule"/>
</dbReference>
<keyword evidence="4 5" id="KW-0539">Nucleus</keyword>
<reference evidence="8" key="1">
    <citation type="submission" date="2022-07" db="EMBL/GenBank/DDBJ databases">
        <title>Phylogenomic reconstructions and comparative analyses of Kickxellomycotina fungi.</title>
        <authorList>
            <person name="Reynolds N.K."/>
            <person name="Stajich J.E."/>
            <person name="Barry K."/>
            <person name="Grigoriev I.V."/>
            <person name="Crous P."/>
            <person name="Smith M.E."/>
        </authorList>
    </citation>
    <scope>NUCLEOTIDE SEQUENCE</scope>
    <source>
        <strain evidence="8">RSA 476</strain>
    </source>
</reference>
<evidence type="ECO:0000256" key="4">
    <source>
        <dbReference type="ARBA" id="ARBA00023242"/>
    </source>
</evidence>
<keyword evidence="5" id="KW-0690">Ribosome biogenesis</keyword>
<comment type="subcellular location">
    <subcellularLocation>
        <location evidence="2 5">Nucleus</location>
    </subcellularLocation>
</comment>
<keyword evidence="9" id="KW-1185">Reference proteome</keyword>
<dbReference type="GO" id="GO:0006364">
    <property type="term" value="P:rRNA processing"/>
    <property type="evidence" value="ECO:0007669"/>
    <property type="project" value="UniProtKB-UniRule"/>
</dbReference>
<dbReference type="Pfam" id="PF12333">
    <property type="entry name" value="Ipi1_N"/>
    <property type="match status" value="1"/>
</dbReference>
<sequence length="693" mass="75525">MPKASKKQQRKAEDFKKVKLKVGKKKAPPSNATDTSFTSKSIVLAEQSISVDKSSELTNSRNLTLKDLLSQLRHYSTPIRKDAVAGLADLLARYPEIIRAELGPIIEGSVRLIVDNEPAVRRILLKLYSSLLPELPPRDLAPFVPLIVIFACSAMTHILDDIRADAVRFLDLLSEIAPRSVSQFASKILPNFFSLLETNTPSSDGSRVSINSRTTLLTLGNRLSIMRSCYNYLAVYTSPLTQTSDPLWFMANQSSAPAATSTAAHIDINCSLSHLYFHPNDPAPFAALNLFDETVGAHSGFGKEATSEDGQDQKDTASGTVDAHAEIRAQCKEALARLFPFLQATWVESATVFSQSQISSGQSLELCVFVMQILQTLWRTAYAGFIPLSETNLVGFLRRCMTHFPFGSDSVGDSEAEEALLSLNIRVSELVAMIHLGAAQSGSVDPTTLAEIAKWSKRTVKFVQMAMGIKSKRQSVGAGTSQRVEQVAVGASLNHESFAELLLVVWQLMHGLGQKDAEQLLVAVMHYAGSCQLASPSKTLCVRFLSKIIELQWSRSPAGGALDLAKLQLSDMVADWALGLPKLMWQLRDRNLAASTAAAETLRLIGQRTRLLDAAALDTLQASLVTLFCVSVPGKGTVFGPFRQYPPTLQRTVLEAVSYCPRRSEKLSLAIRACLSEITSVSSIGALVEEILV</sequence>
<dbReference type="Proteomes" id="UP001140074">
    <property type="component" value="Unassembled WGS sequence"/>
</dbReference>
<evidence type="ECO:0000256" key="2">
    <source>
        <dbReference type="ARBA" id="ARBA00004123"/>
    </source>
</evidence>
<comment type="function">
    <text evidence="1 5">Component of the RIX1 complex required for processing of ITS2 sequences from 35S pre-rRNA.</text>
</comment>
<accession>A0A9W8IIL7</accession>
<dbReference type="GO" id="GO:0005634">
    <property type="term" value="C:nucleus"/>
    <property type="evidence" value="ECO:0007669"/>
    <property type="project" value="UniProtKB-SubCell"/>
</dbReference>
<comment type="caution">
    <text evidence="8">The sequence shown here is derived from an EMBL/GenBank/DDBJ whole genome shotgun (WGS) entry which is preliminary data.</text>
</comment>
<name>A0A9W8IIL7_9FUNG</name>
<protein>
    <recommendedName>
        <fullName evidence="5">Pre-rRNA-processing protein</fullName>
    </recommendedName>
</protein>
<organism evidence="8 9">
    <name type="scientific">Coemansia aciculifera</name>
    <dbReference type="NCBI Taxonomy" id="417176"/>
    <lineage>
        <taxon>Eukaryota</taxon>
        <taxon>Fungi</taxon>
        <taxon>Fungi incertae sedis</taxon>
        <taxon>Zoopagomycota</taxon>
        <taxon>Kickxellomycotina</taxon>
        <taxon>Kickxellomycetes</taxon>
        <taxon>Kickxellales</taxon>
        <taxon>Kickxellaceae</taxon>
        <taxon>Coemansia</taxon>
    </lineage>
</organism>
<dbReference type="AlphaFoldDB" id="A0A9W8IIL7"/>
<evidence type="ECO:0000256" key="5">
    <source>
        <dbReference type="RuleBase" id="RU368021"/>
    </source>
</evidence>
<dbReference type="PANTHER" id="PTHR16056">
    <property type="entry name" value="REGULATOR OF MICROTUBULE DYNAMICS PROTEIN"/>
    <property type="match status" value="1"/>
</dbReference>
<dbReference type="EMBL" id="JANBUY010000084">
    <property type="protein sequence ID" value="KAJ2864557.1"/>
    <property type="molecule type" value="Genomic_DNA"/>
</dbReference>
<dbReference type="SUPFAM" id="SSF48371">
    <property type="entry name" value="ARM repeat"/>
    <property type="match status" value="1"/>
</dbReference>
<proteinExistence type="inferred from homology"/>
<evidence type="ECO:0000259" key="7">
    <source>
        <dbReference type="Pfam" id="PF12333"/>
    </source>
</evidence>
<dbReference type="PANTHER" id="PTHR16056:SF2">
    <property type="entry name" value="TESTIS-EXPRESSED PROTEIN 10"/>
    <property type="match status" value="1"/>
</dbReference>
<dbReference type="Gene3D" id="1.25.10.10">
    <property type="entry name" value="Leucine-rich Repeat Variant"/>
    <property type="match status" value="1"/>
</dbReference>
<gene>
    <name evidence="8" type="primary">IPI1</name>
    <name evidence="8" type="ORF">GGH94_002833</name>
</gene>
<dbReference type="InterPro" id="IPR011989">
    <property type="entry name" value="ARM-like"/>
</dbReference>
<evidence type="ECO:0000256" key="6">
    <source>
        <dbReference type="SAM" id="MobiDB-lite"/>
    </source>
</evidence>
<evidence type="ECO:0000256" key="3">
    <source>
        <dbReference type="ARBA" id="ARBA00006427"/>
    </source>
</evidence>
<dbReference type="InterPro" id="IPR024679">
    <property type="entry name" value="Ipi1_N"/>
</dbReference>
<keyword evidence="5" id="KW-0698">rRNA processing</keyword>
<evidence type="ECO:0000256" key="1">
    <source>
        <dbReference type="ARBA" id="ARBA00002355"/>
    </source>
</evidence>